<dbReference type="AlphaFoldDB" id="A0A8H7CMH3"/>
<feature type="transmembrane region" description="Helical" evidence="5">
    <location>
        <begin position="531"/>
        <end position="554"/>
    </location>
</feature>
<dbReference type="Gene3D" id="1.25.40.20">
    <property type="entry name" value="Ankyrin repeat-containing domain"/>
    <property type="match status" value="3"/>
</dbReference>
<dbReference type="Proteomes" id="UP000620124">
    <property type="component" value="Unassembled WGS sequence"/>
</dbReference>
<feature type="transmembrane region" description="Helical" evidence="5">
    <location>
        <begin position="389"/>
        <end position="407"/>
    </location>
</feature>
<accession>A0A8H7CMH3</accession>
<sequence>MQLAPSTSTAAISQDSTTASAASFARAQTDPEDTIFVAAQRGDVVAIRALLDSGRARATDHDSENVTPLHWAAINGHVDVCQLLLEEGAEVDAPGGNLMATPMQWAARYGHLYVIRLLVAHGADPTFLDSQGYNALHLVTHSSFTMPLLYMLHQRVNIDSRDEQGHTALMWAVYQDDIKSVNMLLLHGASLTTEDDDGMTPLHWAAVRGHPVSIRRLIENGASVNAKDNVGRTPRDIADELENLDVWKRALEEGGRDDEGVKKRRPLSERSTRLVTFTLPTLVFYLIYMTFAIFPWYTSIMLAIAGLFGMDYIVDHVLLKKSSETDSIIAHFSAFVLPILVFWFIFMTLTTVFPWYVSTLLALAGWFGMSYILNRVLPKDPNDSAYETPYGPGTICGSMVWIVYGWATRLIHQTESHVLLHLLFGLCVGICAYSFFRVVTLDPGTCPKPTSNGELKSIVEDLASKGRLNDQTFCIQCMVRNHPIRHAGLCGQGIAVGAASALPGTTAITRPFWNCVGMNNHRQFVICMSTFVLGVGLFDYLTYTFFSSIALHVPDAPSSCPLPSPLCVITAHDAFLVSVATLATFNLFSASIVLAYQLWRIARQMTNLEVSTYGFLGGRGEGYVQASPDALDTEQVGRARNGGFLTNSLTLDRFMRGSNPFDLGVYRNCLDFWTTGQEFGVEYQQLYEVPPEGFRERRRMDSSV</sequence>
<feature type="transmembrane region" description="Helical" evidence="5">
    <location>
        <begin position="355"/>
        <end position="377"/>
    </location>
</feature>
<dbReference type="PANTHER" id="PTHR24161:SF85">
    <property type="entry name" value="PALMITOYLTRANSFERASE HIP14"/>
    <property type="match status" value="1"/>
</dbReference>
<dbReference type="Pfam" id="PF13637">
    <property type="entry name" value="Ank_4"/>
    <property type="match status" value="1"/>
</dbReference>
<evidence type="ECO:0000256" key="2">
    <source>
        <dbReference type="ARBA" id="ARBA00022737"/>
    </source>
</evidence>
<dbReference type="InterPro" id="IPR036770">
    <property type="entry name" value="Ankyrin_rpt-contain_sf"/>
</dbReference>
<comment type="caution">
    <text evidence="6">The sequence shown here is derived from an EMBL/GenBank/DDBJ whole genome shotgun (WGS) entry which is preliminary data.</text>
</comment>
<dbReference type="SUPFAM" id="SSF48403">
    <property type="entry name" value="Ankyrin repeat"/>
    <property type="match status" value="1"/>
</dbReference>
<dbReference type="EC" id="2.3.1.225" evidence="1"/>
<protein>
    <recommendedName>
        <fullName evidence="1">protein S-acyltransferase</fullName>
        <ecNumber evidence="1">2.3.1.225</ecNumber>
    </recommendedName>
</protein>
<keyword evidence="5" id="KW-0472">Membrane</keyword>
<feature type="repeat" description="ANK" evidence="4">
    <location>
        <begin position="64"/>
        <end position="96"/>
    </location>
</feature>
<evidence type="ECO:0000256" key="1">
    <source>
        <dbReference type="ARBA" id="ARBA00012210"/>
    </source>
</evidence>
<feature type="repeat" description="ANK" evidence="4">
    <location>
        <begin position="197"/>
        <end position="229"/>
    </location>
</feature>
<dbReference type="PANTHER" id="PTHR24161">
    <property type="entry name" value="ANK_REP_REGION DOMAIN-CONTAINING PROTEIN-RELATED"/>
    <property type="match status" value="1"/>
</dbReference>
<feature type="transmembrane region" description="Helical" evidence="5">
    <location>
        <begin position="574"/>
        <end position="596"/>
    </location>
</feature>
<dbReference type="OrthoDB" id="6781668at2759"/>
<proteinExistence type="predicted"/>
<dbReference type="Pfam" id="PF12796">
    <property type="entry name" value="Ank_2"/>
    <property type="match status" value="2"/>
</dbReference>
<feature type="repeat" description="ANK" evidence="4">
    <location>
        <begin position="98"/>
        <end position="130"/>
    </location>
</feature>
<organism evidence="6 7">
    <name type="scientific">Mycena venus</name>
    <dbReference type="NCBI Taxonomy" id="2733690"/>
    <lineage>
        <taxon>Eukaryota</taxon>
        <taxon>Fungi</taxon>
        <taxon>Dikarya</taxon>
        <taxon>Basidiomycota</taxon>
        <taxon>Agaricomycotina</taxon>
        <taxon>Agaricomycetes</taxon>
        <taxon>Agaricomycetidae</taxon>
        <taxon>Agaricales</taxon>
        <taxon>Marasmiineae</taxon>
        <taxon>Mycenaceae</taxon>
        <taxon>Mycena</taxon>
    </lineage>
</organism>
<feature type="repeat" description="ANK" evidence="4">
    <location>
        <begin position="164"/>
        <end position="196"/>
    </location>
</feature>
<evidence type="ECO:0000256" key="3">
    <source>
        <dbReference type="ARBA" id="ARBA00023043"/>
    </source>
</evidence>
<feature type="transmembrane region" description="Helical" evidence="5">
    <location>
        <begin position="419"/>
        <end position="439"/>
    </location>
</feature>
<keyword evidence="6" id="KW-0808">Transferase</keyword>
<dbReference type="SMART" id="SM00248">
    <property type="entry name" value="ANK"/>
    <property type="match status" value="5"/>
</dbReference>
<feature type="transmembrane region" description="Helical" evidence="5">
    <location>
        <begin position="328"/>
        <end position="349"/>
    </location>
</feature>
<keyword evidence="7" id="KW-1185">Reference proteome</keyword>
<evidence type="ECO:0000313" key="6">
    <source>
        <dbReference type="EMBL" id="KAF7343180.1"/>
    </source>
</evidence>
<reference evidence="6" key="1">
    <citation type="submission" date="2020-05" db="EMBL/GenBank/DDBJ databases">
        <title>Mycena genomes resolve the evolution of fungal bioluminescence.</title>
        <authorList>
            <person name="Tsai I.J."/>
        </authorList>
    </citation>
    <scope>NUCLEOTIDE SEQUENCE</scope>
    <source>
        <strain evidence="6">CCC161011</strain>
    </source>
</reference>
<name>A0A8H7CMH3_9AGAR</name>
<keyword evidence="3 4" id="KW-0040">ANK repeat</keyword>
<evidence type="ECO:0000256" key="5">
    <source>
        <dbReference type="SAM" id="Phobius"/>
    </source>
</evidence>
<gene>
    <name evidence="6" type="ORF">MVEN_01749200</name>
</gene>
<keyword evidence="2" id="KW-0677">Repeat</keyword>
<dbReference type="GO" id="GO:0019706">
    <property type="term" value="F:protein-cysteine S-palmitoyltransferase activity"/>
    <property type="evidence" value="ECO:0007669"/>
    <property type="project" value="UniProtKB-EC"/>
</dbReference>
<keyword evidence="5" id="KW-1133">Transmembrane helix</keyword>
<dbReference type="InterPro" id="IPR002110">
    <property type="entry name" value="Ankyrin_rpt"/>
</dbReference>
<keyword evidence="5" id="KW-0812">Transmembrane</keyword>
<dbReference type="PROSITE" id="PS50088">
    <property type="entry name" value="ANK_REPEAT"/>
    <property type="match status" value="4"/>
</dbReference>
<evidence type="ECO:0000256" key="4">
    <source>
        <dbReference type="PROSITE-ProRule" id="PRU00023"/>
    </source>
</evidence>
<dbReference type="PROSITE" id="PS50297">
    <property type="entry name" value="ANK_REP_REGION"/>
    <property type="match status" value="4"/>
</dbReference>
<evidence type="ECO:0000313" key="7">
    <source>
        <dbReference type="Proteomes" id="UP000620124"/>
    </source>
</evidence>
<dbReference type="EMBL" id="JACAZI010000016">
    <property type="protein sequence ID" value="KAF7343180.1"/>
    <property type="molecule type" value="Genomic_DNA"/>
</dbReference>
<dbReference type="PRINTS" id="PR01415">
    <property type="entry name" value="ANKYRIN"/>
</dbReference>